<dbReference type="Gene3D" id="1.20.1290.10">
    <property type="entry name" value="AhpD-like"/>
    <property type="match status" value="1"/>
</dbReference>
<dbReference type="SUPFAM" id="SSF69118">
    <property type="entry name" value="AhpD-like"/>
    <property type="match status" value="1"/>
</dbReference>
<feature type="compositionally biased region" description="Pro residues" evidence="1">
    <location>
        <begin position="317"/>
        <end position="344"/>
    </location>
</feature>
<dbReference type="RefSeq" id="WP_103885078.1">
    <property type="nucleotide sequence ID" value="NZ_FNVU01000003.1"/>
</dbReference>
<dbReference type="InterPro" id="IPR052512">
    <property type="entry name" value="4CMD/NDH-1_regulator"/>
</dbReference>
<dbReference type="Gene3D" id="3.40.50.1820">
    <property type="entry name" value="alpha/beta hydrolase"/>
    <property type="match status" value="1"/>
</dbReference>
<evidence type="ECO:0000313" key="5">
    <source>
        <dbReference type="Proteomes" id="UP000236754"/>
    </source>
</evidence>
<dbReference type="InterPro" id="IPR029032">
    <property type="entry name" value="AhpD-like"/>
</dbReference>
<dbReference type="InterPro" id="IPR003779">
    <property type="entry name" value="CMD-like"/>
</dbReference>
<dbReference type="InterPro" id="IPR029058">
    <property type="entry name" value="AB_hydrolase_fold"/>
</dbReference>
<dbReference type="AlphaFoldDB" id="A0A1H5XMI2"/>
<evidence type="ECO:0000259" key="3">
    <source>
        <dbReference type="Pfam" id="PF02627"/>
    </source>
</evidence>
<organism evidence="4 5">
    <name type="scientific">Actinacidiphila yanglinensis</name>
    <dbReference type="NCBI Taxonomy" id="310779"/>
    <lineage>
        <taxon>Bacteria</taxon>
        <taxon>Bacillati</taxon>
        <taxon>Actinomycetota</taxon>
        <taxon>Actinomycetes</taxon>
        <taxon>Kitasatosporales</taxon>
        <taxon>Streptomycetaceae</taxon>
        <taxon>Actinacidiphila</taxon>
    </lineage>
</organism>
<feature type="region of interest" description="Disordered" evidence="1">
    <location>
        <begin position="1"/>
        <end position="63"/>
    </location>
</feature>
<evidence type="ECO:0000259" key="2">
    <source>
        <dbReference type="Pfam" id="PF00561"/>
    </source>
</evidence>
<dbReference type="InterPro" id="IPR000073">
    <property type="entry name" value="AB_hydrolase_1"/>
</dbReference>
<dbReference type="EMBL" id="FNVU01000003">
    <property type="protein sequence ID" value="SEG12961.1"/>
    <property type="molecule type" value="Genomic_DNA"/>
</dbReference>
<dbReference type="PRINTS" id="PR00111">
    <property type="entry name" value="ABHYDROLASE"/>
</dbReference>
<gene>
    <name evidence="4" type="ORF">SAMN05216223_103331</name>
</gene>
<feature type="compositionally biased region" description="Basic and acidic residues" evidence="1">
    <location>
        <begin position="32"/>
        <end position="43"/>
    </location>
</feature>
<accession>A0A1H5XMI2</accession>
<proteinExistence type="predicted"/>
<reference evidence="4 5" key="1">
    <citation type="submission" date="2016-10" db="EMBL/GenBank/DDBJ databases">
        <authorList>
            <person name="de Groot N.N."/>
        </authorList>
    </citation>
    <scope>NUCLEOTIDE SEQUENCE [LARGE SCALE GENOMIC DNA]</scope>
    <source>
        <strain evidence="4 5">CGMCC 4.2023</strain>
    </source>
</reference>
<dbReference type="Pfam" id="PF02627">
    <property type="entry name" value="CMD"/>
    <property type="match status" value="1"/>
</dbReference>
<protein>
    <submittedName>
        <fullName evidence="4">4-carboxymuconolactone decarboxylase /3-oxoadipate enol-lactonase</fullName>
    </submittedName>
</protein>
<dbReference type="OrthoDB" id="9802489at2"/>
<evidence type="ECO:0000256" key="1">
    <source>
        <dbReference type="SAM" id="MobiDB-lite"/>
    </source>
</evidence>
<feature type="domain" description="Carboxymuconolactone decarboxylase-like" evidence="3">
    <location>
        <begin position="378"/>
        <end position="457"/>
    </location>
</feature>
<feature type="compositionally biased region" description="Low complexity" evidence="1">
    <location>
        <begin position="13"/>
        <end position="31"/>
    </location>
</feature>
<feature type="domain" description="AB hydrolase-1" evidence="2">
    <location>
        <begin position="71"/>
        <end position="295"/>
    </location>
</feature>
<sequence length="470" mass="50274">MSDATDQTADRLGTYAAAAPYSPYAGPVGAPTDRDGGPTDRDGGPGADGDDERDDLQPPLQYRFDGPDDAPVLVLGPALGSTWHMWDRQLPVLTKQWRVLRYELPGHGGAPAEPASTVDNLARRLLAVLDDEEVDSFGYAGCELGAAVGARLALLRPDRVAALALVSAAARFGTADTWRQRGVVVRANGLDRTAANTPERWFTGPFRTTQPAITQWAVQMVKTTDSACYIAACEALAAFDIRDQLGHITVPTLVLAGADDTETPPADARLLVAGIHDARLAVVPGTGHLAPVEEPAAVGTLLVRHFETTWSADRPSVPMPYVPPPPPVQPRAAAPAPPPPPPEPDAYDEGLRIRREMLGEAEVDAAVARTKTFGSGFDEFATRWDWGETWTRPGLDRRSRTFVALTALTVLGRLDDLADHTRAALRGGFTPAEIEETLLQTSVYCGLPAARAAVDRARSVIEREAPKGKS</sequence>
<dbReference type="Proteomes" id="UP000236754">
    <property type="component" value="Unassembled WGS sequence"/>
</dbReference>
<dbReference type="SUPFAM" id="SSF53474">
    <property type="entry name" value="alpha/beta-Hydrolases"/>
    <property type="match status" value="1"/>
</dbReference>
<evidence type="ECO:0000313" key="4">
    <source>
        <dbReference type="EMBL" id="SEG12961.1"/>
    </source>
</evidence>
<keyword evidence="5" id="KW-1185">Reference proteome</keyword>
<dbReference type="PANTHER" id="PTHR33570">
    <property type="entry name" value="4-CARBOXYMUCONOLACTONE DECARBOXYLASE FAMILY PROTEIN"/>
    <property type="match status" value="1"/>
</dbReference>
<name>A0A1H5XMI2_9ACTN</name>
<feature type="region of interest" description="Disordered" evidence="1">
    <location>
        <begin position="314"/>
        <end position="347"/>
    </location>
</feature>
<dbReference type="Pfam" id="PF00561">
    <property type="entry name" value="Abhydrolase_1"/>
    <property type="match status" value="1"/>
</dbReference>
<dbReference type="GO" id="GO:0051920">
    <property type="term" value="F:peroxiredoxin activity"/>
    <property type="evidence" value="ECO:0007669"/>
    <property type="project" value="InterPro"/>
</dbReference>
<dbReference type="PANTHER" id="PTHR33570:SF2">
    <property type="entry name" value="CARBOXYMUCONOLACTONE DECARBOXYLASE-LIKE DOMAIN-CONTAINING PROTEIN"/>
    <property type="match status" value="1"/>
</dbReference>